<dbReference type="GO" id="GO:0003677">
    <property type="term" value="F:DNA binding"/>
    <property type="evidence" value="ECO:0007669"/>
    <property type="project" value="UniProtKB-UniRule"/>
</dbReference>
<dbReference type="RefSeq" id="WP_071656171.1">
    <property type="nucleotide sequence ID" value="NZ_MLCF01000042.1"/>
</dbReference>
<evidence type="ECO:0000256" key="5">
    <source>
        <dbReference type="PROSITE-ProRule" id="PRU01248"/>
    </source>
</evidence>
<dbReference type="InterPro" id="IPR002104">
    <property type="entry name" value="Integrase_catalytic"/>
</dbReference>
<evidence type="ECO:0000256" key="3">
    <source>
        <dbReference type="ARBA" id="ARBA00023125"/>
    </source>
</evidence>
<organism evidence="8 9">
    <name type="scientific">Mangrovactinospora gilvigrisea</name>
    <dbReference type="NCBI Taxonomy" id="1428644"/>
    <lineage>
        <taxon>Bacteria</taxon>
        <taxon>Bacillati</taxon>
        <taxon>Actinomycetota</taxon>
        <taxon>Actinomycetes</taxon>
        <taxon>Kitasatosporales</taxon>
        <taxon>Streptomycetaceae</taxon>
        <taxon>Mangrovactinospora</taxon>
    </lineage>
</organism>
<dbReference type="PROSITE" id="PS51900">
    <property type="entry name" value="CB"/>
    <property type="match status" value="1"/>
</dbReference>
<evidence type="ECO:0000256" key="4">
    <source>
        <dbReference type="ARBA" id="ARBA00023172"/>
    </source>
</evidence>
<dbReference type="Proteomes" id="UP000243342">
    <property type="component" value="Unassembled WGS sequence"/>
</dbReference>
<comment type="similarity">
    <text evidence="1">Belongs to the 'phage' integrase family.</text>
</comment>
<evidence type="ECO:0000256" key="2">
    <source>
        <dbReference type="ARBA" id="ARBA00022908"/>
    </source>
</evidence>
<sequence>MTETPEPERSHKAGNGEDSIYWDASKNTYVGAMSLGFTPSGKRRRPKVTGKTKTEVRRKLRDLRKEMESGVKTPANYTVSDTIEDYLARGFKGRDPETVKKCRSLTENHILPMLGKAKLRDLTADDLDDWLDDRADYLATRSLREVLGVLRRAITHAQKRDKVMRNVAELVTVPDGRPGRPSKALTLEQAKAVLMAARGSILHAYIVVSLLIGVRTEEARPLTWDHVHLHPVGDIPPHIEVWRSVRRHGDTKTRKSRRTLALPQQVVAVLENHRVDQGWRRVAAGERWAENDLVFASTVGTPLDASHVRRGFRAIVKRAGLAPEWTPRELRHSFVSLLSDHGIPLEVIARVVGHSSTATTEAVYRKQLRPVITEGAGAMDSIFNYGDEEGETAPAEEG</sequence>
<dbReference type="PANTHER" id="PTHR30629:SF2">
    <property type="entry name" value="PROPHAGE INTEGRASE INTS-RELATED"/>
    <property type="match status" value="1"/>
</dbReference>
<name>A0A1J7C8J4_9ACTN</name>
<evidence type="ECO:0000313" key="9">
    <source>
        <dbReference type="Proteomes" id="UP000243342"/>
    </source>
</evidence>
<dbReference type="EMBL" id="MLCF01000042">
    <property type="protein sequence ID" value="OIV37856.1"/>
    <property type="molecule type" value="Genomic_DNA"/>
</dbReference>
<accession>A0A1J7C8J4</accession>
<reference evidence="8 9" key="1">
    <citation type="submission" date="2016-10" db="EMBL/GenBank/DDBJ databases">
        <title>Genome sequence of Streptomyces gilvigriseus MUSC 26.</title>
        <authorList>
            <person name="Lee L.-H."/>
            <person name="Ser H.-L."/>
        </authorList>
    </citation>
    <scope>NUCLEOTIDE SEQUENCE [LARGE SCALE GENOMIC DNA]</scope>
    <source>
        <strain evidence="8 9">MUSC 26</strain>
    </source>
</reference>
<dbReference type="InterPro" id="IPR013762">
    <property type="entry name" value="Integrase-like_cat_sf"/>
</dbReference>
<dbReference type="InterPro" id="IPR011010">
    <property type="entry name" value="DNA_brk_join_enz"/>
</dbReference>
<dbReference type="SUPFAM" id="SSF56349">
    <property type="entry name" value="DNA breaking-rejoining enzymes"/>
    <property type="match status" value="1"/>
</dbReference>
<keyword evidence="4" id="KW-0233">DNA recombination</keyword>
<proteinExistence type="inferred from homology"/>
<dbReference type="InterPro" id="IPR044068">
    <property type="entry name" value="CB"/>
</dbReference>
<evidence type="ECO:0000259" key="6">
    <source>
        <dbReference type="PROSITE" id="PS51898"/>
    </source>
</evidence>
<dbReference type="STRING" id="1428644.BIV57_08825"/>
<dbReference type="Gene3D" id="1.10.150.130">
    <property type="match status" value="1"/>
</dbReference>
<dbReference type="GO" id="GO:0006310">
    <property type="term" value="P:DNA recombination"/>
    <property type="evidence" value="ECO:0007669"/>
    <property type="project" value="UniProtKB-KW"/>
</dbReference>
<dbReference type="InterPro" id="IPR050808">
    <property type="entry name" value="Phage_Integrase"/>
</dbReference>
<dbReference type="Pfam" id="PF00589">
    <property type="entry name" value="Phage_integrase"/>
    <property type="match status" value="1"/>
</dbReference>
<feature type="domain" description="Tyr recombinase" evidence="6">
    <location>
        <begin position="180"/>
        <end position="380"/>
    </location>
</feature>
<keyword evidence="9" id="KW-1185">Reference proteome</keyword>
<dbReference type="PROSITE" id="PS51898">
    <property type="entry name" value="TYR_RECOMBINASE"/>
    <property type="match status" value="1"/>
</dbReference>
<gene>
    <name evidence="8" type="ORF">BIV57_08825</name>
</gene>
<evidence type="ECO:0000256" key="1">
    <source>
        <dbReference type="ARBA" id="ARBA00008857"/>
    </source>
</evidence>
<dbReference type="OrthoDB" id="3175606at2"/>
<feature type="domain" description="Core-binding (CB)" evidence="7">
    <location>
        <begin position="77"/>
        <end position="158"/>
    </location>
</feature>
<dbReference type="AlphaFoldDB" id="A0A1J7C8J4"/>
<dbReference type="PANTHER" id="PTHR30629">
    <property type="entry name" value="PROPHAGE INTEGRASE"/>
    <property type="match status" value="1"/>
</dbReference>
<dbReference type="Gene3D" id="1.10.443.10">
    <property type="entry name" value="Intergrase catalytic core"/>
    <property type="match status" value="1"/>
</dbReference>
<evidence type="ECO:0000313" key="8">
    <source>
        <dbReference type="EMBL" id="OIV37856.1"/>
    </source>
</evidence>
<protein>
    <submittedName>
        <fullName evidence="8">Site-specific integrase</fullName>
    </submittedName>
</protein>
<dbReference type="InterPro" id="IPR010998">
    <property type="entry name" value="Integrase_recombinase_N"/>
</dbReference>
<evidence type="ECO:0000259" key="7">
    <source>
        <dbReference type="PROSITE" id="PS51900"/>
    </source>
</evidence>
<keyword evidence="2" id="KW-0229">DNA integration</keyword>
<dbReference type="CDD" id="cd01189">
    <property type="entry name" value="INT_ICEBs1_C_like"/>
    <property type="match status" value="1"/>
</dbReference>
<dbReference type="GO" id="GO:0015074">
    <property type="term" value="P:DNA integration"/>
    <property type="evidence" value="ECO:0007669"/>
    <property type="project" value="UniProtKB-KW"/>
</dbReference>
<comment type="caution">
    <text evidence="8">The sequence shown here is derived from an EMBL/GenBank/DDBJ whole genome shotgun (WGS) entry which is preliminary data.</text>
</comment>
<keyword evidence="3 5" id="KW-0238">DNA-binding</keyword>